<evidence type="ECO:0000313" key="1">
    <source>
        <dbReference type="EMBL" id="EDM85225.1"/>
    </source>
</evidence>
<organism evidence="1 2">
    <name type="scientific">Blautia obeum ATCC 29174</name>
    <dbReference type="NCBI Taxonomy" id="411459"/>
    <lineage>
        <taxon>Bacteria</taxon>
        <taxon>Bacillati</taxon>
        <taxon>Bacillota</taxon>
        <taxon>Clostridia</taxon>
        <taxon>Lachnospirales</taxon>
        <taxon>Lachnospiraceae</taxon>
        <taxon>Blautia</taxon>
    </lineage>
</organism>
<sequence length="76" mass="8685">MVALDPANKPPLVAVVFLFASSRLRAEKKDLKKILWITKKSPLIRRVKFPGTAADSLMQVNLAYRNVKRRPVDRQI</sequence>
<accession>A5ZYT9</accession>
<evidence type="ECO:0000313" key="2">
    <source>
        <dbReference type="Proteomes" id="UP000006002"/>
    </source>
</evidence>
<dbReference type="EMBL" id="AAVO02000050">
    <property type="protein sequence ID" value="EDM85225.1"/>
    <property type="molecule type" value="Genomic_DNA"/>
</dbReference>
<proteinExistence type="predicted"/>
<comment type="caution">
    <text evidence="1">The sequence shown here is derived from an EMBL/GenBank/DDBJ whole genome shotgun (WGS) entry which is preliminary data.</text>
</comment>
<dbReference type="HOGENOM" id="CLU_2647290_0_0_9"/>
<protein>
    <submittedName>
        <fullName evidence="1">Uncharacterized protein</fullName>
    </submittedName>
</protein>
<dbReference type="Proteomes" id="UP000006002">
    <property type="component" value="Unassembled WGS sequence"/>
</dbReference>
<dbReference type="AlphaFoldDB" id="A5ZYT9"/>
<name>A5ZYT9_9FIRM</name>
<gene>
    <name evidence="1" type="ORF">RUMOBE_04209</name>
</gene>
<reference evidence="1 2" key="2">
    <citation type="submission" date="2007-04" db="EMBL/GenBank/DDBJ databases">
        <title>Draft genome sequence of Ruminococcus obeum (ATCC 29174).</title>
        <authorList>
            <person name="Sudarsanam P."/>
            <person name="Ley R."/>
            <person name="Guruge J."/>
            <person name="Turnbaugh P.J."/>
            <person name="Mahowald M."/>
            <person name="Liep D."/>
            <person name="Gordon J."/>
        </authorList>
    </citation>
    <scope>NUCLEOTIDE SEQUENCE [LARGE SCALE GENOMIC DNA]</scope>
    <source>
        <strain evidence="1 2">ATCC 29174</strain>
    </source>
</reference>
<reference evidence="1 2" key="1">
    <citation type="submission" date="2007-03" db="EMBL/GenBank/DDBJ databases">
        <authorList>
            <person name="Fulton L."/>
            <person name="Clifton S."/>
            <person name="Fulton B."/>
            <person name="Xu J."/>
            <person name="Minx P."/>
            <person name="Pepin K.H."/>
            <person name="Johnson M."/>
            <person name="Thiruvilangam P."/>
            <person name="Bhonagiri V."/>
            <person name="Nash W.E."/>
            <person name="Mardis E.R."/>
            <person name="Wilson R.K."/>
        </authorList>
    </citation>
    <scope>NUCLEOTIDE SEQUENCE [LARGE SCALE GENOMIC DNA]</scope>
    <source>
        <strain evidence="1 2">ATCC 29174</strain>
    </source>
</reference>